<keyword evidence="3 8" id="KW-0812">Transmembrane</keyword>
<dbReference type="SFLD" id="SFLDF00027">
    <property type="entry name" value="p-type_atpase"/>
    <property type="match status" value="1"/>
</dbReference>
<keyword evidence="5" id="KW-1278">Translocase</keyword>
<dbReference type="InterPro" id="IPR018303">
    <property type="entry name" value="ATPase_P-typ_P_site"/>
</dbReference>
<dbReference type="PANTHER" id="PTHR48085">
    <property type="entry name" value="CADMIUM/ZINC-TRANSPORTING ATPASE HMA2-RELATED"/>
    <property type="match status" value="1"/>
</dbReference>
<evidence type="ECO:0000259" key="10">
    <source>
        <dbReference type="Pfam" id="PF00122"/>
    </source>
</evidence>
<dbReference type="PRINTS" id="PR00119">
    <property type="entry name" value="CATATPASE"/>
</dbReference>
<dbReference type="SFLD" id="SFLDS00003">
    <property type="entry name" value="Haloacid_Dehalogenase"/>
    <property type="match status" value="1"/>
</dbReference>
<evidence type="ECO:0000256" key="2">
    <source>
        <dbReference type="ARBA" id="ARBA00006024"/>
    </source>
</evidence>
<feature type="transmembrane region" description="Helical" evidence="8">
    <location>
        <begin position="98"/>
        <end position="116"/>
    </location>
</feature>
<name>A0ABW4Q2E1_9MICO</name>
<dbReference type="NCBIfam" id="TIGR01512">
    <property type="entry name" value="ATPase-IB2_Cd"/>
    <property type="match status" value="1"/>
</dbReference>
<evidence type="ECO:0000313" key="12">
    <source>
        <dbReference type="Proteomes" id="UP001597280"/>
    </source>
</evidence>
<comment type="caution">
    <text evidence="11">The sequence shown here is derived from an EMBL/GenBank/DDBJ whole genome shotgun (WGS) entry which is preliminary data.</text>
</comment>
<evidence type="ECO:0000313" key="11">
    <source>
        <dbReference type="EMBL" id="MFD1835896.1"/>
    </source>
</evidence>
<feature type="region of interest" description="Disordered" evidence="9">
    <location>
        <begin position="1"/>
        <end position="64"/>
    </location>
</feature>
<dbReference type="InterPro" id="IPR027256">
    <property type="entry name" value="P-typ_ATPase_IB"/>
</dbReference>
<keyword evidence="8" id="KW-1003">Cell membrane</keyword>
<evidence type="ECO:0000256" key="9">
    <source>
        <dbReference type="SAM" id="MobiDB-lite"/>
    </source>
</evidence>
<evidence type="ECO:0000256" key="5">
    <source>
        <dbReference type="ARBA" id="ARBA00022967"/>
    </source>
</evidence>
<dbReference type="InterPro" id="IPR036412">
    <property type="entry name" value="HAD-like_sf"/>
</dbReference>
<dbReference type="SUPFAM" id="SSF81665">
    <property type="entry name" value="Calcium ATPase, transmembrane domain M"/>
    <property type="match status" value="1"/>
</dbReference>
<comment type="subcellular location">
    <subcellularLocation>
        <location evidence="1">Cell membrane</location>
        <topology evidence="1">Multi-pass membrane protein</topology>
    </subcellularLocation>
</comment>
<dbReference type="InterPro" id="IPR023299">
    <property type="entry name" value="ATPase_P-typ_cyto_dom_N"/>
</dbReference>
<evidence type="ECO:0000256" key="4">
    <source>
        <dbReference type="ARBA" id="ARBA00022723"/>
    </source>
</evidence>
<evidence type="ECO:0000256" key="1">
    <source>
        <dbReference type="ARBA" id="ARBA00004651"/>
    </source>
</evidence>
<dbReference type="InterPro" id="IPR051014">
    <property type="entry name" value="Cation_Transport_ATPase_IB"/>
</dbReference>
<proteinExistence type="inferred from homology"/>
<dbReference type="Pfam" id="PF00122">
    <property type="entry name" value="E1-E2_ATPase"/>
    <property type="match status" value="1"/>
</dbReference>
<comment type="similarity">
    <text evidence="2 8">Belongs to the cation transport ATPase (P-type) (TC 3.A.3) family. Type IB subfamily.</text>
</comment>
<dbReference type="NCBIfam" id="TIGR01525">
    <property type="entry name" value="ATPase-IB_hvy"/>
    <property type="match status" value="1"/>
</dbReference>
<feature type="transmembrane region" description="Helical" evidence="8">
    <location>
        <begin position="136"/>
        <end position="164"/>
    </location>
</feature>
<dbReference type="Proteomes" id="UP001597280">
    <property type="component" value="Unassembled WGS sequence"/>
</dbReference>
<dbReference type="Pfam" id="PF00702">
    <property type="entry name" value="Hydrolase"/>
    <property type="match status" value="1"/>
</dbReference>
<gene>
    <name evidence="11" type="ORF">ACFSDA_12550</name>
</gene>
<dbReference type="InterPro" id="IPR001757">
    <property type="entry name" value="P_typ_ATPase"/>
</dbReference>
<dbReference type="Gene3D" id="2.70.150.10">
    <property type="entry name" value="Calcium-transporting ATPase, cytoplasmic transduction domain A"/>
    <property type="match status" value="1"/>
</dbReference>
<dbReference type="SFLD" id="SFLDG00002">
    <property type="entry name" value="C1.7:_P-type_atpase_like"/>
    <property type="match status" value="1"/>
</dbReference>
<accession>A0ABW4Q2E1</accession>
<dbReference type="InterPro" id="IPR023298">
    <property type="entry name" value="ATPase_P-typ_TM_dom_sf"/>
</dbReference>
<evidence type="ECO:0000256" key="8">
    <source>
        <dbReference type="RuleBase" id="RU362081"/>
    </source>
</evidence>
<dbReference type="SUPFAM" id="SSF56784">
    <property type="entry name" value="HAD-like"/>
    <property type="match status" value="1"/>
</dbReference>
<reference evidence="12" key="1">
    <citation type="journal article" date="2019" name="Int. J. Syst. Evol. Microbiol.">
        <title>The Global Catalogue of Microorganisms (GCM) 10K type strain sequencing project: providing services to taxonomists for standard genome sequencing and annotation.</title>
        <authorList>
            <consortium name="The Broad Institute Genomics Platform"/>
            <consortium name="The Broad Institute Genome Sequencing Center for Infectious Disease"/>
            <person name="Wu L."/>
            <person name="Ma J."/>
        </authorList>
    </citation>
    <scope>NUCLEOTIDE SEQUENCE [LARGE SCALE GENOMIC DNA]</scope>
    <source>
        <strain evidence="12">JCM 11650</strain>
    </source>
</reference>
<dbReference type="NCBIfam" id="TIGR01494">
    <property type="entry name" value="ATPase_P-type"/>
    <property type="match status" value="1"/>
</dbReference>
<feature type="region of interest" description="Disordered" evidence="9">
    <location>
        <begin position="680"/>
        <end position="705"/>
    </location>
</feature>
<evidence type="ECO:0000256" key="6">
    <source>
        <dbReference type="ARBA" id="ARBA00022989"/>
    </source>
</evidence>
<dbReference type="EMBL" id="JBHUFL010000003">
    <property type="protein sequence ID" value="MFD1835896.1"/>
    <property type="molecule type" value="Genomic_DNA"/>
</dbReference>
<organism evidence="11 12">
    <name type="scientific">Brachybacterium rhamnosum</name>
    <dbReference type="NCBI Taxonomy" id="173361"/>
    <lineage>
        <taxon>Bacteria</taxon>
        <taxon>Bacillati</taxon>
        <taxon>Actinomycetota</taxon>
        <taxon>Actinomycetes</taxon>
        <taxon>Micrococcales</taxon>
        <taxon>Dermabacteraceae</taxon>
        <taxon>Brachybacterium</taxon>
    </lineage>
</organism>
<keyword evidence="8" id="KW-0067">ATP-binding</keyword>
<keyword evidence="12" id="KW-1185">Reference proteome</keyword>
<dbReference type="RefSeq" id="WP_264449900.1">
    <property type="nucleotide sequence ID" value="NZ_BAAAIS010000003.1"/>
</dbReference>
<keyword evidence="6 8" id="KW-1133">Transmembrane helix</keyword>
<evidence type="ECO:0000256" key="3">
    <source>
        <dbReference type="ARBA" id="ARBA00022692"/>
    </source>
</evidence>
<dbReference type="InterPro" id="IPR008250">
    <property type="entry name" value="ATPase_P-typ_transduc_dom_A_sf"/>
</dbReference>
<dbReference type="PROSITE" id="PS00154">
    <property type="entry name" value="ATPASE_E1_E2"/>
    <property type="match status" value="1"/>
</dbReference>
<feature type="domain" description="P-type ATPase A" evidence="10">
    <location>
        <begin position="185"/>
        <end position="284"/>
    </location>
</feature>
<dbReference type="InterPro" id="IPR023214">
    <property type="entry name" value="HAD_sf"/>
</dbReference>
<evidence type="ECO:0000256" key="7">
    <source>
        <dbReference type="ARBA" id="ARBA00023136"/>
    </source>
</evidence>
<dbReference type="PANTHER" id="PTHR48085:SF5">
    <property type="entry name" value="CADMIUM_ZINC-TRANSPORTING ATPASE HMA4-RELATED"/>
    <property type="match status" value="1"/>
</dbReference>
<keyword evidence="7 8" id="KW-0472">Membrane</keyword>
<dbReference type="PRINTS" id="PR00941">
    <property type="entry name" value="CDATPASE"/>
</dbReference>
<sequence length="705" mass="72157">MSDECCGSERPTTTPRSPITLAARPAPEVDACCGPDPRPTPVEDGDACCGSTSPSPADAPLEAEQSSPWWRDRTLLLPITAGVLWIAGMVIDRAGLELVALIVHALALAAGASTFVPGTLRRLVLGRGRGRLGVGLLMTIAATGAVLLGHVGEAAALAFLFSLAEALEDRSMDRAKQGLRALLALIPETARVQRPDGTRTVPVSEVRVGDVLLLGAGDRVATDGVIETGRSWLDTSAITGESIPVEVGPEDEIHAGSVNGSGSLSMRATADGRDNSLTQIVRLVDQAHAAKGERARLADRIARPLVPTVLVVAALVALVGVATGDPSTWIERALVVLVAASPCALAIAVPVTVISSIGSASKLGVVIKSGAAFEQLGTIRTVALDKTGTLTRNQPRVVDVAAIDGRSDDEVLAIAAALESVSAHPLAAAVLSATGSAPDAEAVQEIPGHGITGTLRGRAVRAGSPRWIAPGALESRTRDMASRGMSVVMVEEDARVIGAIGIRDELRPEAVETVAALHAQGIRTVMLTGDNELTARAIAAEAGIDEVHAEQLPADKAAHIRRLAEMSPTAMIGDGINDAPALASATVGIAMGVTGTAAAVESADVAFTGTDLRQLPAALAHARRGRRIMTGNIALALAIIVVLFPLALLGVLGLAAVVLVHEAAEVVVIANGMRAARTAGLHPQGAPGAASGDQRRTTPDQEVSA</sequence>
<dbReference type="Gene3D" id="3.40.1110.10">
    <property type="entry name" value="Calcium-transporting ATPase, cytoplasmic domain N"/>
    <property type="match status" value="1"/>
</dbReference>
<feature type="transmembrane region" description="Helical" evidence="8">
    <location>
        <begin position="334"/>
        <end position="354"/>
    </location>
</feature>
<dbReference type="Gene3D" id="3.40.50.1000">
    <property type="entry name" value="HAD superfamily/HAD-like"/>
    <property type="match status" value="1"/>
</dbReference>
<feature type="transmembrane region" description="Helical" evidence="8">
    <location>
        <begin position="301"/>
        <end position="322"/>
    </location>
</feature>
<dbReference type="InterPro" id="IPR059000">
    <property type="entry name" value="ATPase_P-type_domA"/>
</dbReference>
<protein>
    <submittedName>
        <fullName evidence="11">Heavy metal translocating P-type ATPase</fullName>
    </submittedName>
</protein>
<dbReference type="SUPFAM" id="SSF81653">
    <property type="entry name" value="Calcium ATPase, transduction domain A"/>
    <property type="match status" value="1"/>
</dbReference>
<dbReference type="InterPro" id="IPR044492">
    <property type="entry name" value="P_typ_ATPase_HD_dom"/>
</dbReference>
<feature type="transmembrane region" description="Helical" evidence="8">
    <location>
        <begin position="633"/>
        <end position="660"/>
    </location>
</feature>
<keyword evidence="4 8" id="KW-0479">Metal-binding</keyword>
<feature type="transmembrane region" description="Helical" evidence="8">
    <location>
        <begin position="75"/>
        <end position="91"/>
    </location>
</feature>
<keyword evidence="8" id="KW-0547">Nucleotide-binding</keyword>